<name>A0AAW2XEE6_9LAMI</name>
<comment type="caution">
    <text evidence="1">The sequence shown here is derived from an EMBL/GenBank/DDBJ whole genome shotgun (WGS) entry which is preliminary data.</text>
</comment>
<dbReference type="EMBL" id="JACGWN010000004">
    <property type="protein sequence ID" value="KAL0451574.1"/>
    <property type="molecule type" value="Genomic_DNA"/>
</dbReference>
<gene>
    <name evidence="1" type="ORF">Slati_1135500</name>
</gene>
<dbReference type="AlphaFoldDB" id="A0AAW2XEE6"/>
<dbReference type="PANTHER" id="PTHR33240:SF8">
    <property type="entry name" value="OS03G0439900 PROTEIN"/>
    <property type="match status" value="1"/>
</dbReference>
<sequence>MPRSSTGGKFEANHSPSPRRKGVLRMIVGGLAGEDSQRARKAEVRGAHGLVVKEVVDVGAMEDTPLIQFGQAEQSEPRVSCNDALVITPLLANYEVGRILMDLGKSADILFGESYDQMQLGDVPLEVVDTSLYGFAREVVHPRGMISLPLTLGETPLRRTCLLKFLVIEIPSSYNVILGRSTLNAFRAVISTYHIKIKFLVDGGVSPSRSFISP</sequence>
<dbReference type="InterPro" id="IPR021109">
    <property type="entry name" value="Peptidase_aspartic_dom_sf"/>
</dbReference>
<proteinExistence type="predicted"/>
<evidence type="ECO:0000313" key="1">
    <source>
        <dbReference type="EMBL" id="KAL0451574.1"/>
    </source>
</evidence>
<protein>
    <submittedName>
        <fullName evidence="1">Uncharacterized protein</fullName>
    </submittedName>
</protein>
<accession>A0AAW2XEE6</accession>
<organism evidence="1">
    <name type="scientific">Sesamum latifolium</name>
    <dbReference type="NCBI Taxonomy" id="2727402"/>
    <lineage>
        <taxon>Eukaryota</taxon>
        <taxon>Viridiplantae</taxon>
        <taxon>Streptophyta</taxon>
        <taxon>Embryophyta</taxon>
        <taxon>Tracheophyta</taxon>
        <taxon>Spermatophyta</taxon>
        <taxon>Magnoliopsida</taxon>
        <taxon>eudicotyledons</taxon>
        <taxon>Gunneridae</taxon>
        <taxon>Pentapetalae</taxon>
        <taxon>asterids</taxon>
        <taxon>lamiids</taxon>
        <taxon>Lamiales</taxon>
        <taxon>Pedaliaceae</taxon>
        <taxon>Sesamum</taxon>
    </lineage>
</organism>
<reference evidence="1" key="1">
    <citation type="submission" date="2020-06" db="EMBL/GenBank/DDBJ databases">
        <authorList>
            <person name="Li T."/>
            <person name="Hu X."/>
            <person name="Zhang T."/>
            <person name="Song X."/>
            <person name="Zhang H."/>
            <person name="Dai N."/>
            <person name="Sheng W."/>
            <person name="Hou X."/>
            <person name="Wei L."/>
        </authorList>
    </citation>
    <scope>NUCLEOTIDE SEQUENCE</scope>
    <source>
        <strain evidence="1">KEN1</strain>
        <tissue evidence="1">Leaf</tissue>
    </source>
</reference>
<reference evidence="1" key="2">
    <citation type="journal article" date="2024" name="Plant">
        <title>Genomic evolution and insights into agronomic trait innovations of Sesamum species.</title>
        <authorList>
            <person name="Miao H."/>
            <person name="Wang L."/>
            <person name="Qu L."/>
            <person name="Liu H."/>
            <person name="Sun Y."/>
            <person name="Le M."/>
            <person name="Wang Q."/>
            <person name="Wei S."/>
            <person name="Zheng Y."/>
            <person name="Lin W."/>
            <person name="Duan Y."/>
            <person name="Cao H."/>
            <person name="Xiong S."/>
            <person name="Wang X."/>
            <person name="Wei L."/>
            <person name="Li C."/>
            <person name="Ma Q."/>
            <person name="Ju M."/>
            <person name="Zhao R."/>
            <person name="Li G."/>
            <person name="Mu C."/>
            <person name="Tian Q."/>
            <person name="Mei H."/>
            <person name="Zhang T."/>
            <person name="Gao T."/>
            <person name="Zhang H."/>
        </authorList>
    </citation>
    <scope>NUCLEOTIDE SEQUENCE</scope>
    <source>
        <strain evidence="1">KEN1</strain>
    </source>
</reference>
<dbReference type="PANTHER" id="PTHR33240">
    <property type="entry name" value="OS08G0508500 PROTEIN"/>
    <property type="match status" value="1"/>
</dbReference>
<dbReference type="Gene3D" id="2.40.70.10">
    <property type="entry name" value="Acid Proteases"/>
    <property type="match status" value="1"/>
</dbReference>